<dbReference type="EMBL" id="AMGX01000007">
    <property type="protein sequence ID" value="EXJ71528.1"/>
    <property type="molecule type" value="Genomic_DNA"/>
</dbReference>
<dbReference type="GeneID" id="19190054"/>
<evidence type="ECO:0000256" key="5">
    <source>
        <dbReference type="SAM" id="Phobius"/>
    </source>
</evidence>
<proteinExistence type="predicted"/>
<comment type="caution">
    <text evidence="6">The sequence shown here is derived from an EMBL/GenBank/DDBJ whole genome shotgun (WGS) entry which is preliminary data.</text>
</comment>
<gene>
    <name evidence="6" type="ORF">A1O5_05336</name>
</gene>
<dbReference type="PANTHER" id="PTHR31162">
    <property type="entry name" value="MALIC ACID TRANSPORT PROTEIN-RELATED"/>
    <property type="match status" value="1"/>
</dbReference>
<evidence type="ECO:0000256" key="1">
    <source>
        <dbReference type="ARBA" id="ARBA00004141"/>
    </source>
</evidence>
<dbReference type="GO" id="GO:0015140">
    <property type="term" value="F:malate transmembrane transporter activity"/>
    <property type="evidence" value="ECO:0007669"/>
    <property type="project" value="InterPro"/>
</dbReference>
<dbReference type="RefSeq" id="XP_007744127.1">
    <property type="nucleotide sequence ID" value="XM_007745937.1"/>
</dbReference>
<sequence>MATGSLANVVYQTPYNFRGLITIGKVIIVIDLIMFVFFTALIMRRFIVAHSSLGIHSSVPAKPSLWEHSGSRSDLFSKVCFWVTCSFTLLFAIFQYDLLFVTQRINIQGMTPAWILPMYPLIVTGRLAGVILQHQQPPAGVPVFVAGVTFQGLGWLVTALLYAIWVIRLFSAELPVPSLRPGMYVAVGPAAYPAAGLVILSERATSVLPVDFLGVQTVSAPEILRATGSIAGIFLWLLAF</sequence>
<dbReference type="GO" id="GO:0016020">
    <property type="term" value="C:membrane"/>
    <property type="evidence" value="ECO:0007669"/>
    <property type="project" value="UniProtKB-SubCell"/>
</dbReference>
<accession>W9WUA3</accession>
<comment type="subcellular location">
    <subcellularLocation>
        <location evidence="1">Membrane</location>
        <topology evidence="1">Multi-pass membrane protein</topology>
    </subcellularLocation>
</comment>
<keyword evidence="2 5" id="KW-0812">Transmembrane</keyword>
<evidence type="ECO:0008006" key="8">
    <source>
        <dbReference type="Google" id="ProtNLM"/>
    </source>
</evidence>
<evidence type="ECO:0000256" key="2">
    <source>
        <dbReference type="ARBA" id="ARBA00022692"/>
    </source>
</evidence>
<dbReference type="PANTHER" id="PTHR31162:SF0">
    <property type="entry name" value="MALIC ACID TRANSPORT PROTEIN"/>
    <property type="match status" value="1"/>
</dbReference>
<keyword evidence="3 5" id="KW-1133">Transmembrane helix</keyword>
<protein>
    <recommendedName>
        <fullName evidence="8">C4-dicarboxylate transporter/malic acid transport protein</fullName>
    </recommendedName>
</protein>
<dbReference type="AlphaFoldDB" id="W9WUA3"/>
<feature type="transmembrane region" description="Helical" evidence="5">
    <location>
        <begin position="144"/>
        <end position="170"/>
    </location>
</feature>
<name>W9WUA3_9EURO</name>
<dbReference type="InterPro" id="IPR038665">
    <property type="entry name" value="Voltage-dep_anion_channel_sf"/>
</dbReference>
<dbReference type="InterPro" id="IPR030185">
    <property type="entry name" value="Mae1"/>
</dbReference>
<dbReference type="Gene3D" id="1.50.10.150">
    <property type="entry name" value="Voltage-dependent anion channel"/>
    <property type="match status" value="1"/>
</dbReference>
<dbReference type="OrthoDB" id="2901184at2759"/>
<keyword evidence="7" id="KW-1185">Reference proteome</keyword>
<feature type="transmembrane region" description="Helical" evidence="5">
    <location>
        <begin position="20"/>
        <end position="43"/>
    </location>
</feature>
<organism evidence="6 7">
    <name type="scientific">Cladophialophora psammophila CBS 110553</name>
    <dbReference type="NCBI Taxonomy" id="1182543"/>
    <lineage>
        <taxon>Eukaryota</taxon>
        <taxon>Fungi</taxon>
        <taxon>Dikarya</taxon>
        <taxon>Ascomycota</taxon>
        <taxon>Pezizomycotina</taxon>
        <taxon>Eurotiomycetes</taxon>
        <taxon>Chaetothyriomycetidae</taxon>
        <taxon>Chaetothyriales</taxon>
        <taxon>Herpotrichiellaceae</taxon>
        <taxon>Cladophialophora</taxon>
    </lineage>
</organism>
<dbReference type="HOGENOM" id="CLU_030057_2_1_1"/>
<keyword evidence="4 5" id="KW-0472">Membrane</keyword>
<evidence type="ECO:0000256" key="3">
    <source>
        <dbReference type="ARBA" id="ARBA00022989"/>
    </source>
</evidence>
<dbReference type="STRING" id="1182543.W9WUA3"/>
<reference evidence="6 7" key="1">
    <citation type="submission" date="2013-03" db="EMBL/GenBank/DDBJ databases">
        <title>The Genome Sequence of Cladophialophora psammophila CBS 110553.</title>
        <authorList>
            <consortium name="The Broad Institute Genomics Platform"/>
            <person name="Cuomo C."/>
            <person name="de Hoog S."/>
            <person name="Gorbushina A."/>
            <person name="Walker B."/>
            <person name="Young S.K."/>
            <person name="Zeng Q."/>
            <person name="Gargeya S."/>
            <person name="Fitzgerald M."/>
            <person name="Haas B."/>
            <person name="Abouelleil A."/>
            <person name="Allen A.W."/>
            <person name="Alvarado L."/>
            <person name="Arachchi H.M."/>
            <person name="Berlin A.M."/>
            <person name="Chapman S.B."/>
            <person name="Gainer-Dewar J."/>
            <person name="Goldberg J."/>
            <person name="Griggs A."/>
            <person name="Gujja S."/>
            <person name="Hansen M."/>
            <person name="Howarth C."/>
            <person name="Imamovic A."/>
            <person name="Ireland A."/>
            <person name="Larimer J."/>
            <person name="McCowan C."/>
            <person name="Murphy C."/>
            <person name="Pearson M."/>
            <person name="Poon T.W."/>
            <person name="Priest M."/>
            <person name="Roberts A."/>
            <person name="Saif S."/>
            <person name="Shea T."/>
            <person name="Sisk P."/>
            <person name="Sykes S."/>
            <person name="Wortman J."/>
            <person name="Nusbaum C."/>
            <person name="Birren B."/>
        </authorList>
    </citation>
    <scope>NUCLEOTIDE SEQUENCE [LARGE SCALE GENOMIC DNA]</scope>
    <source>
        <strain evidence="6 7">CBS 110553</strain>
    </source>
</reference>
<dbReference type="Pfam" id="PF03595">
    <property type="entry name" value="SLAC1"/>
    <property type="match status" value="2"/>
</dbReference>
<evidence type="ECO:0000256" key="4">
    <source>
        <dbReference type="ARBA" id="ARBA00023136"/>
    </source>
</evidence>
<feature type="transmembrane region" description="Helical" evidence="5">
    <location>
        <begin position="75"/>
        <end position="94"/>
    </location>
</feature>
<dbReference type="eggNOG" id="ENOG502QV03">
    <property type="taxonomic scope" value="Eukaryota"/>
</dbReference>
<evidence type="ECO:0000313" key="6">
    <source>
        <dbReference type="EMBL" id="EXJ71528.1"/>
    </source>
</evidence>
<dbReference type="Proteomes" id="UP000019471">
    <property type="component" value="Unassembled WGS sequence"/>
</dbReference>
<evidence type="ECO:0000313" key="7">
    <source>
        <dbReference type="Proteomes" id="UP000019471"/>
    </source>
</evidence>
<dbReference type="InterPro" id="IPR004695">
    <property type="entry name" value="SLAC1/Mae1/Ssu1/TehA"/>
</dbReference>
<feature type="transmembrane region" description="Helical" evidence="5">
    <location>
        <begin position="114"/>
        <end position="132"/>
    </location>
</feature>